<evidence type="ECO:0000256" key="7">
    <source>
        <dbReference type="ARBA" id="ARBA00023211"/>
    </source>
</evidence>
<dbReference type="STRING" id="1566387.QV13_24405"/>
<dbReference type="EMBL" id="MDEO01000036">
    <property type="protein sequence ID" value="OCX12740.1"/>
    <property type="molecule type" value="Genomic_DNA"/>
</dbReference>
<feature type="transmembrane region" description="Helical" evidence="8">
    <location>
        <begin position="164"/>
        <end position="182"/>
    </location>
</feature>
<evidence type="ECO:0000313" key="10">
    <source>
        <dbReference type="Proteomes" id="UP000094412"/>
    </source>
</evidence>
<organism evidence="9 10">
    <name type="scientific">Mesorhizobium hungaricum</name>
    <dbReference type="NCBI Taxonomy" id="1566387"/>
    <lineage>
        <taxon>Bacteria</taxon>
        <taxon>Pseudomonadati</taxon>
        <taxon>Pseudomonadota</taxon>
        <taxon>Alphaproteobacteria</taxon>
        <taxon>Hyphomicrobiales</taxon>
        <taxon>Phyllobacteriaceae</taxon>
        <taxon>Mesorhizobium</taxon>
    </lineage>
</organism>
<reference evidence="9 10" key="1">
    <citation type="submission" date="2016-08" db="EMBL/GenBank/DDBJ databases">
        <title>Whole genome sequence of Mesorhizobium sp. strain UASWS1009 isolated from industrial sewage.</title>
        <authorList>
            <person name="Crovadore J."/>
            <person name="Calmin G."/>
            <person name="Chablais R."/>
            <person name="Cochard B."/>
            <person name="Lefort F."/>
        </authorList>
    </citation>
    <scope>NUCLEOTIDE SEQUENCE [LARGE SCALE GENOMIC DNA]</scope>
    <source>
        <strain evidence="9 10">UASWS1009</strain>
    </source>
</reference>
<keyword evidence="5 8" id="KW-0406">Ion transport</keyword>
<gene>
    <name evidence="8" type="primary">mntP</name>
    <name evidence="9" type="ORF">QV13_24405</name>
</gene>
<comment type="subcellular location">
    <subcellularLocation>
        <location evidence="8">Cell membrane</location>
        <topology evidence="8">Multi-pass membrane protein</topology>
    </subcellularLocation>
</comment>
<dbReference type="Pfam" id="PF02659">
    <property type="entry name" value="Mntp"/>
    <property type="match status" value="1"/>
</dbReference>
<keyword evidence="6 8" id="KW-0472">Membrane</keyword>
<keyword evidence="1 8" id="KW-0813">Transport</keyword>
<keyword evidence="10" id="KW-1185">Reference proteome</keyword>
<dbReference type="Proteomes" id="UP000094412">
    <property type="component" value="Unassembled WGS sequence"/>
</dbReference>
<dbReference type="RefSeq" id="WP_024924143.1">
    <property type="nucleotide sequence ID" value="NZ_MDEO01000036.1"/>
</dbReference>
<dbReference type="PANTHER" id="PTHR35529:SF1">
    <property type="entry name" value="MANGANESE EFFLUX PUMP MNTP-RELATED"/>
    <property type="match status" value="1"/>
</dbReference>
<dbReference type="InterPro" id="IPR022929">
    <property type="entry name" value="Put_MntP"/>
</dbReference>
<feature type="transmembrane region" description="Helical" evidence="8">
    <location>
        <begin position="105"/>
        <end position="126"/>
    </location>
</feature>
<evidence type="ECO:0000256" key="6">
    <source>
        <dbReference type="ARBA" id="ARBA00023136"/>
    </source>
</evidence>
<feature type="transmembrane region" description="Helical" evidence="8">
    <location>
        <begin position="6"/>
        <end position="27"/>
    </location>
</feature>
<evidence type="ECO:0000256" key="4">
    <source>
        <dbReference type="ARBA" id="ARBA00022989"/>
    </source>
</evidence>
<feature type="transmembrane region" description="Helical" evidence="8">
    <location>
        <begin position="39"/>
        <end position="65"/>
    </location>
</feature>
<dbReference type="PANTHER" id="PTHR35529">
    <property type="entry name" value="MANGANESE EFFLUX PUMP MNTP-RELATED"/>
    <property type="match status" value="1"/>
</dbReference>
<keyword evidence="3 8" id="KW-0812">Transmembrane</keyword>
<comment type="caution">
    <text evidence="9">The sequence shown here is derived from an EMBL/GenBank/DDBJ whole genome shotgun (WGS) entry which is preliminary data.</text>
</comment>
<dbReference type="AlphaFoldDB" id="A0A1C2DDA4"/>
<protein>
    <recommendedName>
        <fullName evidence="8">Putative manganese efflux pump MntP</fullName>
    </recommendedName>
</protein>
<keyword evidence="4 8" id="KW-1133">Transmembrane helix</keyword>
<comment type="function">
    <text evidence="8">Probably functions as a manganese efflux pump.</text>
</comment>
<keyword evidence="7 8" id="KW-0464">Manganese</keyword>
<evidence type="ECO:0000313" key="9">
    <source>
        <dbReference type="EMBL" id="OCX12740.1"/>
    </source>
</evidence>
<accession>A0A1C2DDA4</accession>
<dbReference type="GO" id="GO:0005886">
    <property type="term" value="C:plasma membrane"/>
    <property type="evidence" value="ECO:0007669"/>
    <property type="project" value="UniProtKB-SubCell"/>
</dbReference>
<dbReference type="GO" id="GO:0005384">
    <property type="term" value="F:manganese ion transmembrane transporter activity"/>
    <property type="evidence" value="ECO:0007669"/>
    <property type="project" value="UniProtKB-UniRule"/>
</dbReference>
<dbReference type="OrthoDB" id="9811590at2"/>
<evidence type="ECO:0000256" key="1">
    <source>
        <dbReference type="ARBA" id="ARBA00022448"/>
    </source>
</evidence>
<feature type="transmembrane region" description="Helical" evidence="8">
    <location>
        <begin position="132"/>
        <end position="152"/>
    </location>
</feature>
<name>A0A1C2DDA4_9HYPH</name>
<feature type="transmembrane region" description="Helical" evidence="8">
    <location>
        <begin position="71"/>
        <end position="93"/>
    </location>
</feature>
<evidence type="ECO:0000256" key="8">
    <source>
        <dbReference type="HAMAP-Rule" id="MF_01521"/>
    </source>
</evidence>
<sequence>MSPIAIGVLAVSMSLDALIAAIGRGATTRHPSLSEAVKTGLVFGVIEMLTPLIGWALGIAASQWIQSVDHWVAFALLAGVGGRMILQALWPQAEPSDVPTARPTLGLLATAVGTSIDAMAVGVSLAFLDVNIFVVAAAIGFATMVMTITGVLAGKYLGARFGRYAEIVGGIALIGLGGKILIDHLGAG</sequence>
<keyword evidence="2 8" id="KW-1003">Cell membrane</keyword>
<evidence type="ECO:0000256" key="5">
    <source>
        <dbReference type="ARBA" id="ARBA00023065"/>
    </source>
</evidence>
<evidence type="ECO:0000256" key="2">
    <source>
        <dbReference type="ARBA" id="ARBA00022475"/>
    </source>
</evidence>
<proteinExistence type="inferred from homology"/>
<dbReference type="InterPro" id="IPR003810">
    <property type="entry name" value="Mntp/YtaF"/>
</dbReference>
<dbReference type="HAMAP" id="MF_01521">
    <property type="entry name" value="MntP_pump"/>
    <property type="match status" value="1"/>
</dbReference>
<comment type="similarity">
    <text evidence="8">Belongs to the MntP (TC 9.B.29) family.</text>
</comment>
<evidence type="ECO:0000256" key="3">
    <source>
        <dbReference type="ARBA" id="ARBA00022692"/>
    </source>
</evidence>